<dbReference type="Proteomes" id="UP000026962">
    <property type="component" value="Chromosome 7"/>
</dbReference>
<protein>
    <recommendedName>
        <fullName evidence="9">Leucine-rich repeat-containing N-terminal plant-type domain-containing protein</fullName>
    </recommendedName>
</protein>
<keyword evidence="6" id="KW-0325">Glycoprotein</keyword>
<evidence type="ECO:0000313" key="8">
    <source>
        <dbReference type="Proteomes" id="UP000026962"/>
    </source>
</evidence>
<evidence type="ECO:0000256" key="3">
    <source>
        <dbReference type="ARBA" id="ARBA00022729"/>
    </source>
</evidence>
<evidence type="ECO:0000256" key="1">
    <source>
        <dbReference type="ARBA" id="ARBA00004479"/>
    </source>
</evidence>
<keyword evidence="5" id="KW-0472">Membrane</keyword>
<evidence type="ECO:0000313" key="7">
    <source>
        <dbReference type="EnsemblPlants" id="OPUNC07G12370.1"/>
    </source>
</evidence>
<dbReference type="InterPro" id="IPR001611">
    <property type="entry name" value="Leu-rich_rpt"/>
</dbReference>
<dbReference type="PANTHER" id="PTHR48063:SF112">
    <property type="entry name" value="RECEPTOR LIKE PROTEIN 30-LIKE"/>
    <property type="match status" value="1"/>
</dbReference>
<evidence type="ECO:0000256" key="4">
    <source>
        <dbReference type="ARBA" id="ARBA00022989"/>
    </source>
</evidence>
<keyword evidence="4" id="KW-1133">Transmembrane helix</keyword>
<evidence type="ECO:0000256" key="5">
    <source>
        <dbReference type="ARBA" id="ARBA00023136"/>
    </source>
</evidence>
<dbReference type="InterPro" id="IPR046956">
    <property type="entry name" value="RLP23-like"/>
</dbReference>
<dbReference type="Gene3D" id="3.80.10.10">
    <property type="entry name" value="Ribonuclease Inhibitor"/>
    <property type="match status" value="1"/>
</dbReference>
<dbReference type="Pfam" id="PF00560">
    <property type="entry name" value="LRR_1"/>
    <property type="match status" value="1"/>
</dbReference>
<comment type="subcellular location">
    <subcellularLocation>
        <location evidence="1">Membrane</location>
        <topology evidence="1">Single-pass type I membrane protein</topology>
    </subcellularLocation>
</comment>
<evidence type="ECO:0008006" key="9">
    <source>
        <dbReference type="Google" id="ProtNLM"/>
    </source>
</evidence>
<dbReference type="GO" id="GO:0016020">
    <property type="term" value="C:membrane"/>
    <property type="evidence" value="ECO:0007669"/>
    <property type="project" value="UniProtKB-SubCell"/>
</dbReference>
<reference evidence="7" key="1">
    <citation type="submission" date="2015-04" db="UniProtKB">
        <authorList>
            <consortium name="EnsemblPlants"/>
        </authorList>
    </citation>
    <scope>IDENTIFICATION</scope>
</reference>
<organism evidence="7">
    <name type="scientific">Oryza punctata</name>
    <name type="common">Red rice</name>
    <dbReference type="NCBI Taxonomy" id="4537"/>
    <lineage>
        <taxon>Eukaryota</taxon>
        <taxon>Viridiplantae</taxon>
        <taxon>Streptophyta</taxon>
        <taxon>Embryophyta</taxon>
        <taxon>Tracheophyta</taxon>
        <taxon>Spermatophyta</taxon>
        <taxon>Magnoliopsida</taxon>
        <taxon>Liliopsida</taxon>
        <taxon>Poales</taxon>
        <taxon>Poaceae</taxon>
        <taxon>BOP clade</taxon>
        <taxon>Oryzoideae</taxon>
        <taxon>Oryzeae</taxon>
        <taxon>Oryzinae</taxon>
        <taxon>Oryza</taxon>
    </lineage>
</organism>
<dbReference type="InterPro" id="IPR032675">
    <property type="entry name" value="LRR_dom_sf"/>
</dbReference>
<dbReference type="HOGENOM" id="CLU_1513219_0_0_1"/>
<dbReference type="AlphaFoldDB" id="A0A0E0LKD8"/>
<keyword evidence="3" id="KW-0732">Signal</keyword>
<dbReference type="PANTHER" id="PTHR48063">
    <property type="entry name" value="LRR RECEPTOR-LIKE KINASE"/>
    <property type="match status" value="1"/>
</dbReference>
<evidence type="ECO:0000256" key="2">
    <source>
        <dbReference type="ARBA" id="ARBA00022692"/>
    </source>
</evidence>
<dbReference type="STRING" id="4537.A0A0E0LKD8"/>
<dbReference type="Gramene" id="OPUNC07G12370.1">
    <property type="protein sequence ID" value="OPUNC07G12370.1"/>
    <property type="gene ID" value="OPUNC07G12370"/>
</dbReference>
<dbReference type="EnsemblPlants" id="OPUNC07G12370.1">
    <property type="protein sequence ID" value="OPUNC07G12370.1"/>
    <property type="gene ID" value="OPUNC07G12370"/>
</dbReference>
<sequence>MADLKNLRYQNLSGPSFSGRIHPHHGNLSNLQYHDLSSGPTIWLSSLRHLDMSWVDLSAVKDWVHTINTLSSSKDHKGIKELYLTDGHWFRSIPDALGNMSALQVMHLGHNKLTETMPTTLEHLCDLQVVSLYDNYIDGDATEFMETFME</sequence>
<keyword evidence="2" id="KW-0812">Transmembrane</keyword>
<evidence type="ECO:0000256" key="6">
    <source>
        <dbReference type="ARBA" id="ARBA00023180"/>
    </source>
</evidence>
<name>A0A0E0LKD8_ORYPU</name>
<accession>A0A0E0LKD8</accession>
<dbReference type="SUPFAM" id="SSF52058">
    <property type="entry name" value="L domain-like"/>
    <property type="match status" value="1"/>
</dbReference>
<proteinExistence type="predicted"/>
<reference evidence="7" key="2">
    <citation type="submission" date="2018-05" db="EMBL/GenBank/DDBJ databases">
        <title>OpunRS2 (Oryza punctata Reference Sequence Version 2).</title>
        <authorList>
            <person name="Zhang J."/>
            <person name="Kudrna D."/>
            <person name="Lee S."/>
            <person name="Talag J."/>
            <person name="Welchert J."/>
            <person name="Wing R.A."/>
        </authorList>
    </citation>
    <scope>NUCLEOTIDE SEQUENCE [LARGE SCALE GENOMIC DNA]</scope>
</reference>
<keyword evidence="8" id="KW-1185">Reference proteome</keyword>